<comment type="caution">
    <text evidence="2">The sequence shown here is derived from an EMBL/GenBank/DDBJ whole genome shotgun (WGS) entry which is preliminary data.</text>
</comment>
<gene>
    <name evidence="2" type="ORF">CHU95_01275</name>
</gene>
<sequence>MTIPSGLHPTAAASLAIWHEIVANQSTSALRAITHEKAIFRSPVAHTAYEGADALLLAIGTVMRVFGDFTYHRTAVTADGLNVVLEFAATVEGKQVKGIDFIRFDEHGLIREFEVMIRPLSGLQALAAEMGRRVGQDIAAFKAKA</sequence>
<dbReference type="AlphaFoldDB" id="A0A255Z8Z4"/>
<keyword evidence="3" id="KW-1185">Reference proteome</keyword>
<organism evidence="2 3">
    <name type="scientific">Niveispirillum lacus</name>
    <dbReference type="NCBI Taxonomy" id="1981099"/>
    <lineage>
        <taxon>Bacteria</taxon>
        <taxon>Pseudomonadati</taxon>
        <taxon>Pseudomonadota</taxon>
        <taxon>Alphaproteobacteria</taxon>
        <taxon>Rhodospirillales</taxon>
        <taxon>Azospirillaceae</taxon>
        <taxon>Niveispirillum</taxon>
    </lineage>
</organism>
<evidence type="ECO:0000313" key="3">
    <source>
        <dbReference type="Proteomes" id="UP000216998"/>
    </source>
</evidence>
<dbReference type="Pfam" id="PF12680">
    <property type="entry name" value="SnoaL_2"/>
    <property type="match status" value="1"/>
</dbReference>
<dbReference type="RefSeq" id="WP_094452938.1">
    <property type="nucleotide sequence ID" value="NZ_NOXU01000015.1"/>
</dbReference>
<dbReference type="InterPro" id="IPR037401">
    <property type="entry name" value="SnoaL-like"/>
</dbReference>
<dbReference type="InterPro" id="IPR032710">
    <property type="entry name" value="NTF2-like_dom_sf"/>
</dbReference>
<evidence type="ECO:0000313" key="2">
    <source>
        <dbReference type="EMBL" id="OYQ37355.1"/>
    </source>
</evidence>
<proteinExistence type="predicted"/>
<dbReference type="Proteomes" id="UP000216998">
    <property type="component" value="Unassembled WGS sequence"/>
</dbReference>
<accession>A0A255Z8Z4</accession>
<evidence type="ECO:0000259" key="1">
    <source>
        <dbReference type="Pfam" id="PF12680"/>
    </source>
</evidence>
<name>A0A255Z8Z4_9PROT</name>
<feature type="domain" description="SnoaL-like" evidence="1">
    <location>
        <begin position="18"/>
        <end position="112"/>
    </location>
</feature>
<dbReference type="EMBL" id="NOXU01000015">
    <property type="protein sequence ID" value="OYQ37355.1"/>
    <property type="molecule type" value="Genomic_DNA"/>
</dbReference>
<dbReference type="Gene3D" id="3.10.450.50">
    <property type="match status" value="1"/>
</dbReference>
<dbReference type="SUPFAM" id="SSF54427">
    <property type="entry name" value="NTF2-like"/>
    <property type="match status" value="1"/>
</dbReference>
<protein>
    <submittedName>
        <fullName evidence="2">Polyketide cyclase</fullName>
    </submittedName>
</protein>
<dbReference type="OrthoDB" id="1163083at2"/>
<reference evidence="2 3" key="1">
    <citation type="submission" date="2017-07" db="EMBL/GenBank/DDBJ databases">
        <title>Niveispirillum cyanobacteriorum sp. nov., isolated from cyanobacterial aggregates in a eutrophic lake.</title>
        <authorList>
            <person name="Cai H."/>
        </authorList>
    </citation>
    <scope>NUCLEOTIDE SEQUENCE [LARGE SCALE GENOMIC DNA]</scope>
    <source>
        <strain evidence="3">TH1-14</strain>
    </source>
</reference>